<evidence type="ECO:0000313" key="3">
    <source>
        <dbReference type="EMBL" id="SNS09908.1"/>
    </source>
</evidence>
<evidence type="ECO:0000259" key="2">
    <source>
        <dbReference type="SMART" id="SM00244"/>
    </source>
</evidence>
<dbReference type="RefSeq" id="WP_089206064.1">
    <property type="nucleotide sequence ID" value="NZ_FZOD01000004.1"/>
</dbReference>
<dbReference type="Pfam" id="PF01145">
    <property type="entry name" value="Band_7"/>
    <property type="match status" value="1"/>
</dbReference>
<keyword evidence="1" id="KW-1133">Transmembrane helix</keyword>
<dbReference type="GO" id="GO:0006508">
    <property type="term" value="P:proteolysis"/>
    <property type="evidence" value="ECO:0007669"/>
    <property type="project" value="UniProtKB-KW"/>
</dbReference>
<dbReference type="Gene3D" id="3.30.479.30">
    <property type="entry name" value="Band 7 domain"/>
    <property type="match status" value="1"/>
</dbReference>
<evidence type="ECO:0000313" key="4">
    <source>
        <dbReference type="Proteomes" id="UP000198282"/>
    </source>
</evidence>
<sequence>MSNREFSKIKESLASWSEIRQLLRGGESGQLVPVVIPKDRRGFAWVALLFLALYLMGTAVLADGAFAGLAAIGAVVSLAAALVWMWRRAIIEIEEGTTGVRSRWGAIIGVLPPGRHYLWLPWDRVDAVVDTSTEIPYSAPIVACPTAENVPLKSIEFFLKFRIVDPVAFVRTIGAGNFDLVLSSAVQDAIRQRSRQVNTERAYDLRGSDVGDMQELLTRQLGRYGVRITGANIPDVQLPDQYQQHLATREKVAKELSAFEREWELTRKRRIDTLLMEIERSKKTRDARIVEVRAAANTARKDVARMLEEHETEAQRVRWEIEAKGRAELTSAENEAKGLRHLADSYRDNRAVLEYELARRRLDVGAKLAESAPRPVVVRTSGASGESSALSTMLLAQILPQLSSGNGQVRPAVEPN</sequence>
<dbReference type="PANTHER" id="PTHR43327">
    <property type="entry name" value="STOMATIN-LIKE PROTEIN 2, MITOCHONDRIAL"/>
    <property type="match status" value="1"/>
</dbReference>
<gene>
    <name evidence="3" type="ORF">SAMN05216276_100460</name>
</gene>
<dbReference type="InterPro" id="IPR050710">
    <property type="entry name" value="Band7/mec-2_domain"/>
</dbReference>
<keyword evidence="3" id="KW-0645">Protease</keyword>
<evidence type="ECO:0000256" key="1">
    <source>
        <dbReference type="SAM" id="Phobius"/>
    </source>
</evidence>
<name>A0A239BR69_9ACTN</name>
<dbReference type="GO" id="GO:0008233">
    <property type="term" value="F:peptidase activity"/>
    <property type="evidence" value="ECO:0007669"/>
    <property type="project" value="UniProtKB-KW"/>
</dbReference>
<feature type="transmembrane region" description="Helical" evidence="1">
    <location>
        <begin position="68"/>
        <end position="86"/>
    </location>
</feature>
<feature type="domain" description="Band 7" evidence="2">
    <location>
        <begin position="88"/>
        <end position="250"/>
    </location>
</feature>
<dbReference type="AlphaFoldDB" id="A0A239BR69"/>
<reference evidence="3 4" key="1">
    <citation type="submission" date="2017-06" db="EMBL/GenBank/DDBJ databases">
        <authorList>
            <person name="Kim H.J."/>
            <person name="Triplett B.A."/>
        </authorList>
    </citation>
    <scope>NUCLEOTIDE SEQUENCE [LARGE SCALE GENOMIC DNA]</scope>
    <source>
        <strain evidence="3 4">CGMCC 4.2132</strain>
    </source>
</reference>
<feature type="transmembrane region" description="Helical" evidence="1">
    <location>
        <begin position="43"/>
        <end position="62"/>
    </location>
</feature>
<dbReference type="InterPro" id="IPR001107">
    <property type="entry name" value="Band_7"/>
</dbReference>
<dbReference type="SUPFAM" id="SSF117892">
    <property type="entry name" value="Band 7/SPFH domain"/>
    <property type="match status" value="1"/>
</dbReference>
<dbReference type="SMART" id="SM00244">
    <property type="entry name" value="PHB"/>
    <property type="match status" value="1"/>
</dbReference>
<keyword evidence="1" id="KW-0472">Membrane</keyword>
<keyword evidence="1" id="KW-0812">Transmembrane</keyword>
<dbReference type="PANTHER" id="PTHR43327:SF10">
    <property type="entry name" value="STOMATIN-LIKE PROTEIN 2, MITOCHONDRIAL"/>
    <property type="match status" value="1"/>
</dbReference>
<keyword evidence="3" id="KW-0378">Hydrolase</keyword>
<dbReference type="Proteomes" id="UP000198282">
    <property type="component" value="Unassembled WGS sequence"/>
</dbReference>
<organism evidence="3 4">
    <name type="scientific">Streptosporangium subroseum</name>
    <dbReference type="NCBI Taxonomy" id="106412"/>
    <lineage>
        <taxon>Bacteria</taxon>
        <taxon>Bacillati</taxon>
        <taxon>Actinomycetota</taxon>
        <taxon>Actinomycetes</taxon>
        <taxon>Streptosporangiales</taxon>
        <taxon>Streptosporangiaceae</taxon>
        <taxon>Streptosporangium</taxon>
    </lineage>
</organism>
<accession>A0A239BR69</accession>
<proteinExistence type="predicted"/>
<dbReference type="OrthoDB" id="141827at2"/>
<protein>
    <submittedName>
        <fullName evidence="3">Regulator of protease activity HflC, stomatin/prohibitin superfamily</fullName>
    </submittedName>
</protein>
<keyword evidence="4" id="KW-1185">Reference proteome</keyword>
<dbReference type="EMBL" id="FZOD01000004">
    <property type="protein sequence ID" value="SNS09908.1"/>
    <property type="molecule type" value="Genomic_DNA"/>
</dbReference>
<dbReference type="InterPro" id="IPR036013">
    <property type="entry name" value="Band_7/SPFH_dom_sf"/>
</dbReference>